<evidence type="ECO:0000313" key="3">
    <source>
        <dbReference type="Proteomes" id="UP001155604"/>
    </source>
</evidence>
<dbReference type="RefSeq" id="WP_261273626.1">
    <property type="nucleotide sequence ID" value="NZ_JAMTCC010000039.1"/>
</dbReference>
<organism evidence="2 3">
    <name type="scientific">Shewanella septentrionalis</name>
    <dbReference type="NCBI Taxonomy" id="2952223"/>
    <lineage>
        <taxon>Bacteria</taxon>
        <taxon>Pseudomonadati</taxon>
        <taxon>Pseudomonadota</taxon>
        <taxon>Gammaproteobacteria</taxon>
        <taxon>Alteromonadales</taxon>
        <taxon>Shewanellaceae</taxon>
        <taxon>Shewanella</taxon>
    </lineage>
</organism>
<reference evidence="2" key="1">
    <citation type="journal article" date="2023" name="Int. J. Syst. Evol. Microbiol.">
        <title>&lt;i&gt;Shewanella septentrionalis&lt;/i&gt; sp. nov. and &lt;i&gt;Shewanella holmiensis&lt;/i&gt; sp. nov., isolated from Baltic Sea water and sediments.</title>
        <authorList>
            <person name="Martin-Rodriguez A.J."/>
            <person name="Thorell K."/>
            <person name="Joffre E."/>
            <person name="Jensie-Markopoulos S."/>
            <person name="Moore E.R.B."/>
            <person name="Sjoling A."/>
        </authorList>
    </citation>
    <scope>NUCLEOTIDE SEQUENCE</scope>
    <source>
        <strain evidence="2">SP1W3</strain>
    </source>
</reference>
<feature type="chain" id="PRO_5040970366" evidence="1">
    <location>
        <begin position="27"/>
        <end position="296"/>
    </location>
</feature>
<evidence type="ECO:0000313" key="2">
    <source>
        <dbReference type="EMBL" id="MCT7947361.1"/>
    </source>
</evidence>
<accession>A0A9X2WXQ3</accession>
<gene>
    <name evidence="2" type="ORF">NE536_18595</name>
</gene>
<proteinExistence type="predicted"/>
<sequence>MKTASQAMMSFTLASTALLASYAAQANPVETSREYKLLLDPSHFNYATQSTTANNYLTDAKQVISNAISRNITGSWALTKTRQVAFYDTPTSCQLKQLGYIFRNRTSDGKSEVTLKFRSPDRFIADFEDLSSPDNQADTKLEADLSTDINNGIRIVYSHSTTTPNTRTLNDMADVNSHFSGFADAYGLSNNLTLAKVGGLTINEYVFEGSEIDLGSIDASLELTLWYTSSPSASQQPVIAEVSFKYKDPNGNYTAKVVQRAKLALDAMAQMSAWNSTSSLTKTAFIYAATPNFCSQ</sequence>
<comment type="caution">
    <text evidence="2">The sequence shown here is derived from an EMBL/GenBank/DDBJ whole genome shotgun (WGS) entry which is preliminary data.</text>
</comment>
<name>A0A9X2WXQ3_9GAMM</name>
<feature type="signal peptide" evidence="1">
    <location>
        <begin position="1"/>
        <end position="26"/>
    </location>
</feature>
<protein>
    <submittedName>
        <fullName evidence="2">Uncharacterized protein</fullName>
    </submittedName>
</protein>
<evidence type="ECO:0000256" key="1">
    <source>
        <dbReference type="SAM" id="SignalP"/>
    </source>
</evidence>
<dbReference type="Proteomes" id="UP001155604">
    <property type="component" value="Unassembled WGS sequence"/>
</dbReference>
<dbReference type="EMBL" id="JAMTCC010000039">
    <property type="protein sequence ID" value="MCT7947361.1"/>
    <property type="molecule type" value="Genomic_DNA"/>
</dbReference>
<dbReference type="AlphaFoldDB" id="A0A9X2WXQ3"/>
<keyword evidence="1" id="KW-0732">Signal</keyword>
<keyword evidence="3" id="KW-1185">Reference proteome</keyword>